<evidence type="ECO:0000313" key="1">
    <source>
        <dbReference type="EMBL" id="GFZ08387.1"/>
    </source>
</evidence>
<reference evidence="1 2" key="1">
    <citation type="submission" date="2019-07" db="EMBL/GenBank/DDBJ databases">
        <title>De Novo Assembly of kiwifruit Actinidia rufa.</title>
        <authorList>
            <person name="Sugita-Konishi S."/>
            <person name="Sato K."/>
            <person name="Mori E."/>
            <person name="Abe Y."/>
            <person name="Kisaki G."/>
            <person name="Hamano K."/>
            <person name="Suezawa K."/>
            <person name="Otani M."/>
            <person name="Fukuda T."/>
            <person name="Manabe T."/>
            <person name="Gomi K."/>
            <person name="Tabuchi M."/>
            <person name="Akimitsu K."/>
            <person name="Kataoka I."/>
        </authorList>
    </citation>
    <scope>NUCLEOTIDE SEQUENCE [LARGE SCALE GENOMIC DNA]</scope>
    <source>
        <strain evidence="2">cv. Fuchu</strain>
    </source>
</reference>
<protein>
    <submittedName>
        <fullName evidence="1">Uncharacterized protein</fullName>
    </submittedName>
</protein>
<dbReference type="AlphaFoldDB" id="A0A7J0GC70"/>
<dbReference type="EMBL" id="BJWL01000020">
    <property type="protein sequence ID" value="GFZ08387.1"/>
    <property type="molecule type" value="Genomic_DNA"/>
</dbReference>
<keyword evidence="2" id="KW-1185">Reference proteome</keyword>
<evidence type="ECO:0000313" key="2">
    <source>
        <dbReference type="Proteomes" id="UP000585474"/>
    </source>
</evidence>
<organism evidence="1 2">
    <name type="scientific">Actinidia rufa</name>
    <dbReference type="NCBI Taxonomy" id="165716"/>
    <lineage>
        <taxon>Eukaryota</taxon>
        <taxon>Viridiplantae</taxon>
        <taxon>Streptophyta</taxon>
        <taxon>Embryophyta</taxon>
        <taxon>Tracheophyta</taxon>
        <taxon>Spermatophyta</taxon>
        <taxon>Magnoliopsida</taxon>
        <taxon>eudicotyledons</taxon>
        <taxon>Gunneridae</taxon>
        <taxon>Pentapetalae</taxon>
        <taxon>asterids</taxon>
        <taxon>Ericales</taxon>
        <taxon>Actinidiaceae</taxon>
        <taxon>Actinidia</taxon>
    </lineage>
</organism>
<comment type="caution">
    <text evidence="1">The sequence shown here is derived from an EMBL/GenBank/DDBJ whole genome shotgun (WGS) entry which is preliminary data.</text>
</comment>
<sequence length="90" mass="9564">MLGNGGVGGGFIVDEGDGVRGANGAVGREAEGVLDVGDNDLSAVLDKELRSGRAYPSRASDDSWHHLVCQPSKPMAPFDKCDSFKRKDWD</sequence>
<accession>A0A7J0GC70</accession>
<gene>
    <name evidence="1" type="ORF">Acr_20g0001950</name>
</gene>
<dbReference type="Proteomes" id="UP000585474">
    <property type="component" value="Unassembled WGS sequence"/>
</dbReference>
<name>A0A7J0GC70_9ERIC</name>
<proteinExistence type="predicted"/>